<comment type="caution">
    <text evidence="1">The sequence shown here is derived from an EMBL/GenBank/DDBJ whole genome shotgun (WGS) entry which is preliminary data.</text>
</comment>
<evidence type="ECO:0000313" key="2">
    <source>
        <dbReference type="Proteomes" id="UP000193920"/>
    </source>
</evidence>
<keyword evidence="2" id="KW-1185">Reference proteome</keyword>
<accession>A0A1Y2BD89</accession>
<dbReference type="STRING" id="1754190.A0A1Y2BD89"/>
<name>A0A1Y2BD89_9FUNG</name>
<organism evidence="1 2">
    <name type="scientific">Neocallimastix californiae</name>
    <dbReference type="NCBI Taxonomy" id="1754190"/>
    <lineage>
        <taxon>Eukaryota</taxon>
        <taxon>Fungi</taxon>
        <taxon>Fungi incertae sedis</taxon>
        <taxon>Chytridiomycota</taxon>
        <taxon>Chytridiomycota incertae sedis</taxon>
        <taxon>Neocallimastigomycetes</taxon>
        <taxon>Neocallimastigales</taxon>
        <taxon>Neocallimastigaceae</taxon>
        <taxon>Neocallimastix</taxon>
    </lineage>
</organism>
<dbReference type="EMBL" id="MCOG01000163">
    <property type="protein sequence ID" value="ORY32676.1"/>
    <property type="molecule type" value="Genomic_DNA"/>
</dbReference>
<reference evidence="1 2" key="1">
    <citation type="submission" date="2016-08" db="EMBL/GenBank/DDBJ databases">
        <title>A Parts List for Fungal Cellulosomes Revealed by Comparative Genomics.</title>
        <authorList>
            <consortium name="DOE Joint Genome Institute"/>
            <person name="Haitjema C.H."/>
            <person name="Gilmore S.P."/>
            <person name="Henske J.K."/>
            <person name="Solomon K.V."/>
            <person name="De Groot R."/>
            <person name="Kuo A."/>
            <person name="Mondo S.J."/>
            <person name="Salamov A.A."/>
            <person name="Labutti K."/>
            <person name="Zhao Z."/>
            <person name="Chiniquy J."/>
            <person name="Barry K."/>
            <person name="Brewer H.M."/>
            <person name="Purvine S.O."/>
            <person name="Wright A.T."/>
            <person name="Boxma B."/>
            <person name="Van Alen T."/>
            <person name="Hackstein J.H."/>
            <person name="Baker S.E."/>
            <person name="Grigoriev I.V."/>
            <person name="O'Malley M.A."/>
        </authorList>
    </citation>
    <scope>NUCLEOTIDE SEQUENCE [LARGE SCALE GENOMIC DNA]</scope>
    <source>
        <strain evidence="1 2">G1</strain>
    </source>
</reference>
<evidence type="ECO:0000313" key="1">
    <source>
        <dbReference type="EMBL" id="ORY32676.1"/>
    </source>
</evidence>
<dbReference type="AlphaFoldDB" id="A0A1Y2BD89"/>
<proteinExistence type="predicted"/>
<sequence>MLFNKLKQNSNNNIIAEPKNCIWHYKNLLEIKKNELCRNEVNDDEKIFNYYKGISNLPFINPEYIMDIFSLIKTKSIEKNSCQFLKFLEYFYETYLIGYDMKIDSQEESDSEEESTVQKENTNDIIQQQLQDLLKVNDDQYSTQEIECINEVSHYFIDEMFTPDPKYFINGLELQKAIDKLQVAAPWKITKNAEAYVNPVIISNTEKQPMIRLLMLIDSGGSLNLISKKLVELLKLPSKASYQEFSTISGKAKATKKTLISFCCKLADKIRETNNEEFLNAVPQYSTPIS</sequence>
<gene>
    <name evidence="1" type="ORF">LY90DRAFT_512221</name>
</gene>
<dbReference type="Proteomes" id="UP000193920">
    <property type="component" value="Unassembled WGS sequence"/>
</dbReference>
<protein>
    <submittedName>
        <fullName evidence="1">Uncharacterized protein</fullName>
    </submittedName>
</protein>